<keyword evidence="4" id="KW-1133">Transmembrane helix</keyword>
<dbReference type="PROSITE" id="PS00107">
    <property type="entry name" value="PROTEIN_KINASE_ATP"/>
    <property type="match status" value="1"/>
</dbReference>
<dbReference type="InterPro" id="IPR001245">
    <property type="entry name" value="Ser-Thr/Tyr_kinase_cat_dom"/>
</dbReference>
<dbReference type="SUPFAM" id="SSF56112">
    <property type="entry name" value="Protein kinase-like (PK-like)"/>
    <property type="match status" value="1"/>
</dbReference>
<keyword evidence="7" id="KW-1185">Reference proteome</keyword>
<evidence type="ECO:0000313" key="7">
    <source>
        <dbReference type="Proteomes" id="UP000243459"/>
    </source>
</evidence>
<sequence>MTFATLLSTFALFIFVIVLCVRVEPPLTVFLICSGADLVLVLRIGSSVLVKKKTIAQNGKRTSIRLVFSDEEEENPELEFNYLRRVGGSPKKFHYEELKVATNNFQTPIGRGGSGSVFKGALGDGLPVAVKRIEGELYREREFRSEIAAIVFIQHVNLVTILGYCIVPGGYRFLAYEFIQNESLC</sequence>
<organism evidence="6 7">
    <name type="scientific">Asparagus officinalis</name>
    <name type="common">Garden asparagus</name>
    <dbReference type="NCBI Taxonomy" id="4686"/>
    <lineage>
        <taxon>Eukaryota</taxon>
        <taxon>Viridiplantae</taxon>
        <taxon>Streptophyta</taxon>
        <taxon>Embryophyta</taxon>
        <taxon>Tracheophyta</taxon>
        <taxon>Spermatophyta</taxon>
        <taxon>Magnoliopsida</taxon>
        <taxon>Liliopsida</taxon>
        <taxon>Asparagales</taxon>
        <taxon>Asparagaceae</taxon>
        <taxon>Asparagoideae</taxon>
        <taxon>Asparagus</taxon>
    </lineage>
</organism>
<protein>
    <recommendedName>
        <fullName evidence="5">Protein kinase domain-containing protein</fullName>
    </recommendedName>
</protein>
<dbReference type="OMA" id="QIIHESP"/>
<evidence type="ECO:0000256" key="3">
    <source>
        <dbReference type="PROSITE-ProRule" id="PRU10141"/>
    </source>
</evidence>
<accession>A0A5P1FS10</accession>
<keyword evidence="3" id="KW-0067">ATP-binding</keyword>
<dbReference type="InterPro" id="IPR011009">
    <property type="entry name" value="Kinase-like_dom_sf"/>
</dbReference>
<dbReference type="InterPro" id="IPR000719">
    <property type="entry name" value="Prot_kinase_dom"/>
</dbReference>
<dbReference type="GO" id="GO:0004672">
    <property type="term" value="F:protein kinase activity"/>
    <property type="evidence" value="ECO:0007669"/>
    <property type="project" value="InterPro"/>
</dbReference>
<feature type="binding site" evidence="3">
    <location>
        <position position="131"/>
    </location>
    <ligand>
        <name>ATP</name>
        <dbReference type="ChEBI" id="CHEBI:30616"/>
    </ligand>
</feature>
<evidence type="ECO:0000256" key="2">
    <source>
        <dbReference type="ARBA" id="ARBA00022734"/>
    </source>
</evidence>
<keyword evidence="3" id="KW-0547">Nucleotide-binding</keyword>
<keyword evidence="4" id="KW-0812">Transmembrane</keyword>
<dbReference type="InterPro" id="IPR017441">
    <property type="entry name" value="Protein_kinase_ATP_BS"/>
</dbReference>
<proteinExistence type="predicted"/>
<feature type="transmembrane region" description="Helical" evidence="4">
    <location>
        <begin position="30"/>
        <end position="50"/>
    </location>
</feature>
<dbReference type="InterPro" id="IPR051343">
    <property type="entry name" value="G-type_lectin_kinases/EP1-like"/>
</dbReference>
<evidence type="ECO:0000256" key="1">
    <source>
        <dbReference type="ARBA" id="ARBA00022729"/>
    </source>
</evidence>
<dbReference type="GO" id="GO:0005524">
    <property type="term" value="F:ATP binding"/>
    <property type="evidence" value="ECO:0007669"/>
    <property type="project" value="UniProtKB-UniRule"/>
</dbReference>
<dbReference type="PANTHER" id="PTHR47976">
    <property type="entry name" value="G-TYPE LECTIN S-RECEPTOR-LIKE SERINE/THREONINE-PROTEIN KINASE SD2-5"/>
    <property type="match status" value="1"/>
</dbReference>
<dbReference type="PANTHER" id="PTHR47976:SF115">
    <property type="entry name" value="RECEPTOR-LIKE SERINE_THREONINE-PROTEIN KINASE"/>
    <property type="match status" value="1"/>
</dbReference>
<evidence type="ECO:0000256" key="4">
    <source>
        <dbReference type="SAM" id="Phobius"/>
    </source>
</evidence>
<dbReference type="Gramene" id="ONK81008">
    <property type="protein sequence ID" value="ONK81008"/>
    <property type="gene ID" value="A4U43_C01F24250"/>
</dbReference>
<dbReference type="Proteomes" id="UP000243459">
    <property type="component" value="Chromosome 1"/>
</dbReference>
<dbReference type="EMBL" id="CM007381">
    <property type="protein sequence ID" value="ONK81008.1"/>
    <property type="molecule type" value="Genomic_DNA"/>
</dbReference>
<name>A0A5P1FS10_ASPOF</name>
<keyword evidence="1" id="KW-0732">Signal</keyword>
<feature type="domain" description="Protein kinase" evidence="5">
    <location>
        <begin position="103"/>
        <end position="185"/>
    </location>
</feature>
<keyword evidence="4" id="KW-0472">Membrane</keyword>
<evidence type="ECO:0000259" key="5">
    <source>
        <dbReference type="PROSITE" id="PS50011"/>
    </source>
</evidence>
<dbReference type="Gene3D" id="3.30.200.20">
    <property type="entry name" value="Phosphorylase Kinase, domain 1"/>
    <property type="match status" value="1"/>
</dbReference>
<gene>
    <name evidence="6" type="ORF">A4U43_C01F24250</name>
</gene>
<keyword evidence="2" id="KW-0430">Lectin</keyword>
<dbReference type="PROSITE" id="PS50011">
    <property type="entry name" value="PROTEIN_KINASE_DOM"/>
    <property type="match status" value="1"/>
</dbReference>
<evidence type="ECO:0000313" key="6">
    <source>
        <dbReference type="EMBL" id="ONK81008.1"/>
    </source>
</evidence>
<feature type="transmembrane region" description="Helical" evidence="4">
    <location>
        <begin position="147"/>
        <end position="171"/>
    </location>
</feature>
<dbReference type="AlphaFoldDB" id="A0A5P1FS10"/>
<dbReference type="Pfam" id="PF07714">
    <property type="entry name" value="PK_Tyr_Ser-Thr"/>
    <property type="match status" value="1"/>
</dbReference>
<reference evidence="7" key="1">
    <citation type="journal article" date="2017" name="Nat. Commun.">
        <title>The asparagus genome sheds light on the origin and evolution of a young Y chromosome.</title>
        <authorList>
            <person name="Harkess A."/>
            <person name="Zhou J."/>
            <person name="Xu C."/>
            <person name="Bowers J.E."/>
            <person name="Van der Hulst R."/>
            <person name="Ayyampalayam S."/>
            <person name="Mercati F."/>
            <person name="Riccardi P."/>
            <person name="McKain M.R."/>
            <person name="Kakrana A."/>
            <person name="Tang H."/>
            <person name="Ray J."/>
            <person name="Groenendijk J."/>
            <person name="Arikit S."/>
            <person name="Mathioni S.M."/>
            <person name="Nakano M."/>
            <person name="Shan H."/>
            <person name="Telgmann-Rauber A."/>
            <person name="Kanno A."/>
            <person name="Yue Z."/>
            <person name="Chen H."/>
            <person name="Li W."/>
            <person name="Chen Y."/>
            <person name="Xu X."/>
            <person name="Zhang Y."/>
            <person name="Luo S."/>
            <person name="Chen H."/>
            <person name="Gao J."/>
            <person name="Mao Z."/>
            <person name="Pires J.C."/>
            <person name="Luo M."/>
            <person name="Kudrna D."/>
            <person name="Wing R.A."/>
            <person name="Meyers B.C."/>
            <person name="Yi K."/>
            <person name="Kong H."/>
            <person name="Lavrijsen P."/>
            <person name="Sunseri F."/>
            <person name="Falavigna A."/>
            <person name="Ye Y."/>
            <person name="Leebens-Mack J.H."/>
            <person name="Chen G."/>
        </authorList>
    </citation>
    <scope>NUCLEOTIDE SEQUENCE [LARGE SCALE GENOMIC DNA]</scope>
    <source>
        <strain evidence="7">cv. DH0086</strain>
    </source>
</reference>